<dbReference type="EMBL" id="QGKX02001290">
    <property type="protein sequence ID" value="KAF3540489.1"/>
    <property type="molecule type" value="Genomic_DNA"/>
</dbReference>
<accession>A0A8S9QCY7</accession>
<keyword evidence="1" id="KW-0479">Metal-binding</keyword>
<dbReference type="SMART" id="SM00575">
    <property type="entry name" value="ZnF_PMZ"/>
    <property type="match status" value="1"/>
</dbReference>
<feature type="domain" description="SWIM-type" evidence="6">
    <location>
        <begin position="21"/>
        <end position="55"/>
    </location>
</feature>
<dbReference type="InterPro" id="IPR007527">
    <property type="entry name" value="Znf_SWIM"/>
</dbReference>
<dbReference type="Pfam" id="PF04434">
    <property type="entry name" value="SWIM"/>
    <property type="match status" value="1"/>
</dbReference>
<evidence type="ECO:0000256" key="5">
    <source>
        <dbReference type="SAM" id="MobiDB-lite"/>
    </source>
</evidence>
<reference evidence="7" key="1">
    <citation type="submission" date="2019-12" db="EMBL/GenBank/DDBJ databases">
        <title>Genome sequencing and annotation of Brassica cretica.</title>
        <authorList>
            <person name="Studholme D.J."/>
            <person name="Sarris P."/>
        </authorList>
    </citation>
    <scope>NUCLEOTIDE SEQUENCE</scope>
    <source>
        <strain evidence="7">PFS-109/04</strain>
        <tissue evidence="7">Leaf</tissue>
    </source>
</reference>
<dbReference type="PROSITE" id="PS50966">
    <property type="entry name" value="ZF_SWIM"/>
    <property type="match status" value="1"/>
</dbReference>
<evidence type="ECO:0000259" key="6">
    <source>
        <dbReference type="PROSITE" id="PS50966"/>
    </source>
</evidence>
<comment type="caution">
    <text evidence="7">The sequence shown here is derived from an EMBL/GenBank/DDBJ whole genome shotgun (WGS) entry which is preliminary data.</text>
</comment>
<proteinExistence type="predicted"/>
<evidence type="ECO:0000313" key="7">
    <source>
        <dbReference type="EMBL" id="KAF3540489.1"/>
    </source>
</evidence>
<feature type="compositionally biased region" description="Polar residues" evidence="5">
    <location>
        <begin position="213"/>
        <end position="223"/>
    </location>
</feature>
<dbReference type="GO" id="GO:0008270">
    <property type="term" value="F:zinc ion binding"/>
    <property type="evidence" value="ECO:0007669"/>
    <property type="project" value="UniProtKB-KW"/>
</dbReference>
<dbReference type="Proteomes" id="UP000712600">
    <property type="component" value="Unassembled WGS sequence"/>
</dbReference>
<evidence type="ECO:0000256" key="3">
    <source>
        <dbReference type="ARBA" id="ARBA00022833"/>
    </source>
</evidence>
<sequence>MGTLTVQHIDPNRSYVTGGDFNCMVDLEKRSCTCKQYDLDKIPCEHAIKVAKCRKTVEATLVDPLYTKGYLVEAYTDPINPTDDDLIPPADVLSQVCLPPAIGKQRGRPKMKRYLSAIEKAKQFKRKLLKKKNQTMSTSNPPPASKEGNQSPRITSTKKRGRKQAPSTPIRQKQTNPPRRTPSTNPSSRKKPNYSANIIVPITPSPRVRKGLFQSSPASKKPT</sequence>
<feature type="compositionally biased region" description="Polar residues" evidence="5">
    <location>
        <begin position="165"/>
        <end position="174"/>
    </location>
</feature>
<feature type="compositionally biased region" description="Low complexity" evidence="5">
    <location>
        <begin position="175"/>
        <end position="187"/>
    </location>
</feature>
<name>A0A8S9QCY7_BRACR</name>
<evidence type="ECO:0000256" key="1">
    <source>
        <dbReference type="ARBA" id="ARBA00022723"/>
    </source>
</evidence>
<dbReference type="AlphaFoldDB" id="A0A8S9QCY7"/>
<keyword evidence="3" id="KW-0862">Zinc</keyword>
<gene>
    <name evidence="7" type="ORF">F2Q69_00021814</name>
</gene>
<dbReference type="InterPro" id="IPR006564">
    <property type="entry name" value="Znf_PMZ"/>
</dbReference>
<protein>
    <recommendedName>
        <fullName evidence="6">SWIM-type domain-containing protein</fullName>
    </recommendedName>
</protein>
<feature type="region of interest" description="Disordered" evidence="5">
    <location>
        <begin position="130"/>
        <end position="223"/>
    </location>
</feature>
<evidence type="ECO:0000256" key="4">
    <source>
        <dbReference type="PROSITE-ProRule" id="PRU00325"/>
    </source>
</evidence>
<organism evidence="7 8">
    <name type="scientific">Brassica cretica</name>
    <name type="common">Mustard</name>
    <dbReference type="NCBI Taxonomy" id="69181"/>
    <lineage>
        <taxon>Eukaryota</taxon>
        <taxon>Viridiplantae</taxon>
        <taxon>Streptophyta</taxon>
        <taxon>Embryophyta</taxon>
        <taxon>Tracheophyta</taxon>
        <taxon>Spermatophyta</taxon>
        <taxon>Magnoliopsida</taxon>
        <taxon>eudicotyledons</taxon>
        <taxon>Gunneridae</taxon>
        <taxon>Pentapetalae</taxon>
        <taxon>rosids</taxon>
        <taxon>malvids</taxon>
        <taxon>Brassicales</taxon>
        <taxon>Brassicaceae</taxon>
        <taxon>Brassiceae</taxon>
        <taxon>Brassica</taxon>
    </lineage>
</organism>
<evidence type="ECO:0000313" key="8">
    <source>
        <dbReference type="Proteomes" id="UP000712600"/>
    </source>
</evidence>
<keyword evidence="2 4" id="KW-0863">Zinc-finger</keyword>
<evidence type="ECO:0000256" key="2">
    <source>
        <dbReference type="ARBA" id="ARBA00022771"/>
    </source>
</evidence>